<dbReference type="PANTHER" id="PTHR36930">
    <property type="entry name" value="METAL-SULFUR CLUSTER BIOSYNTHESIS PROTEINS YUAD-RELATED"/>
    <property type="match status" value="1"/>
</dbReference>
<dbReference type="STRING" id="1715693.PH7735_02830"/>
<evidence type="ECO:0000259" key="1">
    <source>
        <dbReference type="PROSITE" id="PS51340"/>
    </source>
</evidence>
<dbReference type="GO" id="GO:0030170">
    <property type="term" value="F:pyridoxal phosphate binding"/>
    <property type="evidence" value="ECO:0007669"/>
    <property type="project" value="InterPro"/>
</dbReference>
<dbReference type="InterPro" id="IPR052716">
    <property type="entry name" value="MOSC_domain"/>
</dbReference>
<keyword evidence="3" id="KW-1185">Reference proteome</keyword>
<dbReference type="InterPro" id="IPR011037">
    <property type="entry name" value="Pyrv_Knase-like_insert_dom_sf"/>
</dbReference>
<proteinExistence type="predicted"/>
<dbReference type="Pfam" id="PF03476">
    <property type="entry name" value="MOSC_N"/>
    <property type="match status" value="1"/>
</dbReference>
<dbReference type="Proteomes" id="UP000051870">
    <property type="component" value="Unassembled WGS sequence"/>
</dbReference>
<dbReference type="AlphaFoldDB" id="A0A0P1IC88"/>
<reference evidence="3" key="1">
    <citation type="submission" date="2015-09" db="EMBL/GenBank/DDBJ databases">
        <authorList>
            <person name="Rodrigo-Torres Lidia"/>
            <person name="Arahal R.David."/>
        </authorList>
    </citation>
    <scope>NUCLEOTIDE SEQUENCE [LARGE SCALE GENOMIC DNA]</scope>
    <source>
        <strain evidence="3">CECT 7735</strain>
    </source>
</reference>
<name>A0A0P1IC88_9RHOB</name>
<dbReference type="InterPro" id="IPR005303">
    <property type="entry name" value="MOCOS_middle"/>
</dbReference>
<dbReference type="PANTHER" id="PTHR36930:SF1">
    <property type="entry name" value="MOSC DOMAIN-CONTAINING PROTEIN"/>
    <property type="match status" value="1"/>
</dbReference>
<dbReference type="EMBL" id="CYTW01000003">
    <property type="protein sequence ID" value="CUK04843.1"/>
    <property type="molecule type" value="Genomic_DNA"/>
</dbReference>
<sequence length="248" mass="27176">MSVTVAALWRHPIKSHGRESLDRVALSEGQTMPWDRRWAVTHETAKTDGSDWAPCMNFSRGAKAPSLMAISAKSDETSGIVTLSHPELSDLSFDPDGNPNVFLEWVRPIMPENRAQSAGIVRVADRGMTDTDFPSISLLNLASNEALSAAMQTPLSMDRWRGNIILDGLNAWEEKNWPGKTLRIGDVELEIREEITRCLATTANPETGVRDADTLKTLSGTFGHREFGVYGVVTKGGDITVGDKVEVI</sequence>
<dbReference type="RefSeq" id="WP_058312008.1">
    <property type="nucleotide sequence ID" value="NZ_CYTW01000003.1"/>
</dbReference>
<feature type="domain" description="MOSC" evidence="1">
    <location>
        <begin position="103"/>
        <end position="248"/>
    </location>
</feature>
<organism evidence="2 3">
    <name type="scientific">Shimia thalassica</name>
    <dbReference type="NCBI Taxonomy" id="1715693"/>
    <lineage>
        <taxon>Bacteria</taxon>
        <taxon>Pseudomonadati</taxon>
        <taxon>Pseudomonadota</taxon>
        <taxon>Alphaproteobacteria</taxon>
        <taxon>Rhodobacterales</taxon>
        <taxon>Roseobacteraceae</taxon>
    </lineage>
</organism>
<evidence type="ECO:0000313" key="3">
    <source>
        <dbReference type="Proteomes" id="UP000051870"/>
    </source>
</evidence>
<dbReference type="InterPro" id="IPR005302">
    <property type="entry name" value="MoCF_Sase_C"/>
</dbReference>
<protein>
    <submittedName>
        <fullName evidence="2">Putative Fe-S protein</fullName>
    </submittedName>
</protein>
<dbReference type="GO" id="GO:0003824">
    <property type="term" value="F:catalytic activity"/>
    <property type="evidence" value="ECO:0007669"/>
    <property type="project" value="InterPro"/>
</dbReference>
<accession>A0A0P1IC88</accession>
<dbReference type="SUPFAM" id="SSF50800">
    <property type="entry name" value="PK beta-barrel domain-like"/>
    <property type="match status" value="1"/>
</dbReference>
<gene>
    <name evidence="2" type="ORF">PH7735_02830</name>
</gene>
<dbReference type="GO" id="GO:0030151">
    <property type="term" value="F:molybdenum ion binding"/>
    <property type="evidence" value="ECO:0007669"/>
    <property type="project" value="InterPro"/>
</dbReference>
<dbReference type="GeneID" id="83881837"/>
<evidence type="ECO:0000313" key="2">
    <source>
        <dbReference type="EMBL" id="CUK04843.1"/>
    </source>
</evidence>
<dbReference type="Gene3D" id="2.40.33.20">
    <property type="entry name" value="PK beta-barrel domain-like"/>
    <property type="match status" value="1"/>
</dbReference>
<dbReference type="Pfam" id="PF03473">
    <property type="entry name" value="MOSC"/>
    <property type="match status" value="1"/>
</dbReference>
<dbReference type="PROSITE" id="PS51340">
    <property type="entry name" value="MOSC"/>
    <property type="match status" value="1"/>
</dbReference>